<dbReference type="InterPro" id="IPR044573">
    <property type="entry name" value="ARIP4_DEXHc"/>
</dbReference>
<feature type="compositionally biased region" description="Polar residues" evidence="9">
    <location>
        <begin position="1139"/>
        <end position="1166"/>
    </location>
</feature>
<dbReference type="PANTHER" id="PTHR45797">
    <property type="entry name" value="RAD54-LIKE"/>
    <property type="match status" value="1"/>
</dbReference>
<gene>
    <name evidence="12" type="ORF">pdam_00020065</name>
</gene>
<keyword evidence="4" id="KW-0378">Hydrolase</keyword>
<feature type="region of interest" description="Disordered" evidence="9">
    <location>
        <begin position="661"/>
        <end position="758"/>
    </location>
</feature>
<evidence type="ECO:0000256" key="3">
    <source>
        <dbReference type="ARBA" id="ARBA00022741"/>
    </source>
</evidence>
<dbReference type="Pfam" id="PF00271">
    <property type="entry name" value="Helicase_C"/>
    <property type="match status" value="1"/>
</dbReference>
<reference evidence="12 13" key="1">
    <citation type="journal article" date="2018" name="Sci. Rep.">
        <title>Comparative analysis of the Pocillopora damicornis genome highlights role of immune system in coral evolution.</title>
        <authorList>
            <person name="Cunning R."/>
            <person name="Bay R.A."/>
            <person name="Gillette P."/>
            <person name="Baker A.C."/>
            <person name="Traylor-Knowles N."/>
        </authorList>
    </citation>
    <scope>NUCLEOTIDE SEQUENCE [LARGE SCALE GENOMIC DNA]</scope>
    <source>
        <strain evidence="12">RSMAS</strain>
        <tissue evidence="12">Whole animal</tissue>
    </source>
</reference>
<feature type="compositionally biased region" description="Low complexity" evidence="9">
    <location>
        <begin position="733"/>
        <end position="756"/>
    </location>
</feature>
<dbReference type="Gene3D" id="3.40.50.300">
    <property type="entry name" value="P-loop containing nucleotide triphosphate hydrolases"/>
    <property type="match status" value="2"/>
</dbReference>
<dbReference type="SUPFAM" id="SSF52540">
    <property type="entry name" value="P-loop containing nucleoside triphosphate hydrolases"/>
    <property type="match status" value="2"/>
</dbReference>
<evidence type="ECO:0000256" key="4">
    <source>
        <dbReference type="ARBA" id="ARBA00022801"/>
    </source>
</evidence>
<dbReference type="GO" id="GO:0005524">
    <property type="term" value="F:ATP binding"/>
    <property type="evidence" value="ECO:0007669"/>
    <property type="project" value="UniProtKB-KW"/>
</dbReference>
<dbReference type="InterPro" id="IPR044574">
    <property type="entry name" value="ARIP4-like"/>
</dbReference>
<dbReference type="InterPro" id="IPR038718">
    <property type="entry name" value="SNF2-like_sf"/>
</dbReference>
<keyword evidence="13" id="KW-1185">Reference proteome</keyword>
<dbReference type="OMA" id="EFTNMFQ"/>
<dbReference type="SMART" id="SM00490">
    <property type="entry name" value="HELICc"/>
    <property type="match status" value="1"/>
</dbReference>
<sequence length="1378" mass="152551">MEGNGAEIQVHSDAEDNGSAAGRLSNCSYNSEDDSLLGFEDDLEGDEEDGEELDAEETVTSAKNNEEVKTKRKRKQIDPNKRKRIRRILREDELTEVTISAQKEERERLRRLELQRSLAASSTSTSKIGENLSSASPSASSRPSTPIAVDAREKKDIEPHVIVIDSDDDEDSRSSTAAVNCDHLKQAAENVNGEFIEIISSDSEVDDVSDNDDDENDDDDATPCKQKDVDYENSGLHVDDSLNKPDLQGRVLVNVSHPADEEDIFLAPQIARVIKAHQIGGIRFLYDNLVETLKRFKVSTGFGCILAHSMGLGKTLQVVSFIDIFLRYTTAKKVLCVVPINTIQNWQAEFNMWLPPKPGLITDSNGTFVESSDSSTVHYREFEVYLLGENHKTTMARAKVIGEWNHNGGVLLMGYELYRLLSTVTPSMSSAKSMPTKKKKSPTLDKMNGEPEVIDLDEEEKHMELLIGVQRALCKPGADLVICDEGHRIKNDQANTSQALKKIHTRRRVVLTGYPLQNNLQEYWCMVDFVRPNFLGTKQEFCNMFERPILNGQCSDSTPSDVKIMRYRAHVLHSLLEGFVQRRSQAVLTRCLPVKEEHIILVNMSAIQKELYNTFVDRLLRSVGYINPIKGFHTCTKIWNHPDIFYHSLDMKDADRNESPLTILEDSNGSSQSSKRNSPSDFMSATTSTLNQETRANSSAAGLSQNHSSGSVVSPYFPSSANSQTVKTDPVPVSSQATTQTEQTVTTTTQPSRSVQDTSVSVIQTVAAQMDRSCVLVGDMTWAKTLFKDYQVGVMKNGGKLVVLMEIIEESLKLGEKILIFSQSLSTLSVIEEFLSKRDVPFFPGRVTDTGKSTRWAKNKSYYRLDGNTSAQERERLINRFNAPDNTDVLLFMLSTRAGCLGINLIGANRVVVFDASWNPCHDVQAVCRVYRYGQLKPVHIYRLISTGTMEKKIYDRQISKQGMANRIVDELNPEANFTKQEIMKLICEKEATSPAADLSAAADQFSDPVLVRLCRQCNSWISKVPFKHDSLLVDRKEMKLTKAEKREAKRGYEMEKRLALQGQKHYPGVIQPVYSRNNQPFVPKPVYPVGSVPLLTQTTGPNCTHHHPCPQLPLSSGFHLPPASFIRAGVPVPTVRGNVQSSQCTTSTASPTCPQGSQHGNQEASTSKDDVVMIDLDDLPSPTHPERESISHLRAQAHQSQSNADLVRMAQHAFPCVSPAFINVLLNQGNSQEAQESDAQGSHKTITHGSKSPNEHRSQSSTAQSKADSEALDVDINSSETNVVDSTQAKNGDAAVNNVKLKKVVAKTPNQEQIDLQLSSPPIIVEVSLESDQLDQSSQQEKTGVSLSPTRPLVVDVSVASDELEISASQGADAASS</sequence>
<evidence type="ECO:0000256" key="9">
    <source>
        <dbReference type="SAM" id="MobiDB-lite"/>
    </source>
</evidence>
<evidence type="ECO:0000256" key="1">
    <source>
        <dbReference type="ARBA" id="ARBA00004123"/>
    </source>
</evidence>
<dbReference type="PROSITE" id="PS51194">
    <property type="entry name" value="HELICASE_CTER"/>
    <property type="match status" value="1"/>
</dbReference>
<dbReference type="SMART" id="SM00487">
    <property type="entry name" value="DEXDc"/>
    <property type="match status" value="1"/>
</dbReference>
<evidence type="ECO:0000313" key="12">
    <source>
        <dbReference type="EMBL" id="RMX51345.1"/>
    </source>
</evidence>
<protein>
    <recommendedName>
        <fullName evidence="14">Helicase ATP-binding domain-containing protein</fullName>
    </recommendedName>
</protein>
<evidence type="ECO:0000259" key="11">
    <source>
        <dbReference type="PROSITE" id="PS51194"/>
    </source>
</evidence>
<dbReference type="InterPro" id="IPR000330">
    <property type="entry name" value="SNF2_N"/>
</dbReference>
<feature type="compositionally biased region" description="Low complexity" evidence="9">
    <location>
        <begin position="667"/>
        <end position="680"/>
    </location>
</feature>
<feature type="region of interest" description="Disordered" evidence="9">
    <location>
        <begin position="1"/>
        <end position="82"/>
    </location>
</feature>
<feature type="compositionally biased region" description="Acidic residues" evidence="9">
    <location>
        <begin position="203"/>
        <end position="221"/>
    </location>
</feature>
<dbReference type="STRING" id="46731.A0A3M6UCI2"/>
<comment type="caution">
    <text evidence="12">The sequence shown here is derived from an EMBL/GenBank/DDBJ whole genome shotgun (WGS) entry which is preliminary data.</text>
</comment>
<comment type="similarity">
    <text evidence="2">Belongs to the SNF2/RAD54 helicase family.</text>
</comment>
<dbReference type="CDD" id="cd18069">
    <property type="entry name" value="DEXHc_ARIP4"/>
    <property type="match status" value="1"/>
</dbReference>
<accession>A0A3M6UCI2</accession>
<dbReference type="Proteomes" id="UP000275408">
    <property type="component" value="Unassembled WGS sequence"/>
</dbReference>
<keyword evidence="6" id="KW-0067">ATP-binding</keyword>
<evidence type="ECO:0000256" key="5">
    <source>
        <dbReference type="ARBA" id="ARBA00022806"/>
    </source>
</evidence>
<dbReference type="OrthoDB" id="2020972at2759"/>
<feature type="region of interest" description="Disordered" evidence="9">
    <location>
        <begin position="1139"/>
        <end position="1198"/>
    </location>
</feature>
<dbReference type="InterPro" id="IPR001650">
    <property type="entry name" value="Helicase_C-like"/>
</dbReference>
<feature type="region of interest" description="Disordered" evidence="9">
    <location>
        <begin position="429"/>
        <end position="449"/>
    </location>
</feature>
<dbReference type="Pfam" id="PF00176">
    <property type="entry name" value="SNF2-rel_dom"/>
    <property type="match status" value="1"/>
</dbReference>
<dbReference type="Gene3D" id="1.20.120.850">
    <property type="entry name" value="SWI2/SNF2 ATPases, N-terminal domain"/>
    <property type="match status" value="1"/>
</dbReference>
<evidence type="ECO:0000256" key="6">
    <source>
        <dbReference type="ARBA" id="ARBA00022840"/>
    </source>
</evidence>
<keyword evidence="8" id="KW-0539">Nucleus</keyword>
<organism evidence="12 13">
    <name type="scientific">Pocillopora damicornis</name>
    <name type="common">Cauliflower coral</name>
    <name type="synonym">Millepora damicornis</name>
    <dbReference type="NCBI Taxonomy" id="46731"/>
    <lineage>
        <taxon>Eukaryota</taxon>
        <taxon>Metazoa</taxon>
        <taxon>Cnidaria</taxon>
        <taxon>Anthozoa</taxon>
        <taxon>Hexacorallia</taxon>
        <taxon>Scleractinia</taxon>
        <taxon>Astrocoeniina</taxon>
        <taxon>Pocilloporidae</taxon>
        <taxon>Pocillopora</taxon>
    </lineage>
</organism>
<feature type="domain" description="Helicase ATP-binding" evidence="10">
    <location>
        <begin position="295"/>
        <end position="533"/>
    </location>
</feature>
<dbReference type="GO" id="GO:0004386">
    <property type="term" value="F:helicase activity"/>
    <property type="evidence" value="ECO:0007669"/>
    <property type="project" value="UniProtKB-KW"/>
</dbReference>
<dbReference type="InterPro" id="IPR027417">
    <property type="entry name" value="P-loop_NTPase"/>
</dbReference>
<dbReference type="EMBL" id="RCHS01001805">
    <property type="protein sequence ID" value="RMX51345.1"/>
    <property type="molecule type" value="Genomic_DNA"/>
</dbReference>
<feature type="compositionally biased region" description="Low complexity" evidence="9">
    <location>
        <begin position="133"/>
        <end position="144"/>
    </location>
</feature>
<evidence type="ECO:0000256" key="2">
    <source>
        <dbReference type="ARBA" id="ARBA00007025"/>
    </source>
</evidence>
<feature type="compositionally biased region" description="Basic and acidic residues" evidence="9">
    <location>
        <begin position="150"/>
        <end position="159"/>
    </location>
</feature>
<keyword evidence="7" id="KW-0238">DNA-binding</keyword>
<proteinExistence type="inferred from homology"/>
<dbReference type="GO" id="GO:0003677">
    <property type="term" value="F:DNA binding"/>
    <property type="evidence" value="ECO:0007669"/>
    <property type="project" value="UniProtKB-KW"/>
</dbReference>
<evidence type="ECO:0000256" key="7">
    <source>
        <dbReference type="ARBA" id="ARBA00023125"/>
    </source>
</evidence>
<feature type="region of interest" description="Disordered" evidence="9">
    <location>
        <begin position="1332"/>
        <end position="1352"/>
    </location>
</feature>
<feature type="domain" description="Helicase C-terminal" evidence="11">
    <location>
        <begin position="800"/>
        <end position="987"/>
    </location>
</feature>
<comment type="subcellular location">
    <subcellularLocation>
        <location evidence="1">Nucleus</location>
    </subcellularLocation>
</comment>
<evidence type="ECO:0000313" key="13">
    <source>
        <dbReference type="Proteomes" id="UP000275408"/>
    </source>
</evidence>
<feature type="region of interest" description="Disordered" evidence="9">
    <location>
        <begin position="202"/>
        <end position="231"/>
    </location>
</feature>
<feature type="compositionally biased region" description="Acidic residues" evidence="9">
    <location>
        <begin position="31"/>
        <end position="57"/>
    </location>
</feature>
<feature type="compositionally biased region" description="Polar residues" evidence="9">
    <location>
        <begin position="681"/>
        <end position="727"/>
    </location>
</feature>
<keyword evidence="5" id="KW-0347">Helicase</keyword>
<feature type="compositionally biased region" description="Low complexity" evidence="9">
    <location>
        <begin position="1332"/>
        <end position="1342"/>
    </location>
</feature>
<feature type="region of interest" description="Disordered" evidence="9">
    <location>
        <begin position="1233"/>
        <end position="1272"/>
    </location>
</feature>
<dbReference type="PROSITE" id="PS51192">
    <property type="entry name" value="HELICASE_ATP_BIND_1"/>
    <property type="match status" value="1"/>
</dbReference>
<dbReference type="InterPro" id="IPR049730">
    <property type="entry name" value="SNF2/RAD54-like_C"/>
</dbReference>
<feature type="compositionally biased region" description="Polar residues" evidence="9">
    <location>
        <begin position="1233"/>
        <end position="1253"/>
    </location>
</feature>
<keyword evidence="3" id="KW-0547">Nucleotide-binding</keyword>
<dbReference type="GO" id="GO:0005634">
    <property type="term" value="C:nucleus"/>
    <property type="evidence" value="ECO:0007669"/>
    <property type="project" value="UniProtKB-SubCell"/>
</dbReference>
<name>A0A3M6UCI2_POCDA</name>
<dbReference type="PANTHER" id="PTHR45797:SF1">
    <property type="entry name" value="HELICASE ARIP4"/>
    <property type="match status" value="1"/>
</dbReference>
<feature type="compositionally biased region" description="Polar residues" evidence="9">
    <location>
        <begin position="118"/>
        <end position="132"/>
    </location>
</feature>
<dbReference type="GO" id="GO:0016887">
    <property type="term" value="F:ATP hydrolysis activity"/>
    <property type="evidence" value="ECO:0007669"/>
    <property type="project" value="InterPro"/>
</dbReference>
<evidence type="ECO:0008006" key="14">
    <source>
        <dbReference type="Google" id="ProtNLM"/>
    </source>
</evidence>
<evidence type="ECO:0000259" key="10">
    <source>
        <dbReference type="PROSITE" id="PS51192"/>
    </source>
</evidence>
<feature type="region of interest" description="Disordered" evidence="9">
    <location>
        <begin position="117"/>
        <end position="176"/>
    </location>
</feature>
<dbReference type="Gene3D" id="3.40.50.10810">
    <property type="entry name" value="Tandem AAA-ATPase domain"/>
    <property type="match status" value="2"/>
</dbReference>
<dbReference type="InterPro" id="IPR014001">
    <property type="entry name" value="Helicase_ATP-bd"/>
</dbReference>
<evidence type="ECO:0000256" key="8">
    <source>
        <dbReference type="ARBA" id="ARBA00023242"/>
    </source>
</evidence>
<dbReference type="CDD" id="cd18793">
    <property type="entry name" value="SF2_C_SNF"/>
    <property type="match status" value="1"/>
</dbReference>
<feature type="compositionally biased region" description="Basic residues" evidence="9">
    <location>
        <begin position="70"/>
        <end position="82"/>
    </location>
</feature>